<dbReference type="SMART" id="SM00342">
    <property type="entry name" value="HTH_ARAC"/>
    <property type="match status" value="1"/>
</dbReference>
<reference evidence="6 7" key="1">
    <citation type="journal article" date="2019" name="Int. J. Syst. Evol. Microbiol.">
        <title>The Global Catalogue of Microorganisms (GCM) 10K type strain sequencing project: providing services to taxonomists for standard genome sequencing and annotation.</title>
        <authorList>
            <consortium name="The Broad Institute Genomics Platform"/>
            <consortium name="The Broad Institute Genome Sequencing Center for Infectious Disease"/>
            <person name="Wu L."/>
            <person name="Ma J."/>
        </authorList>
    </citation>
    <scope>NUCLEOTIDE SEQUENCE [LARGE SCALE GENOMIC DNA]</scope>
    <source>
        <strain evidence="6 7">JCM 16114</strain>
    </source>
</reference>
<dbReference type="EMBL" id="BAAAQX010000010">
    <property type="protein sequence ID" value="GAA2208919.1"/>
    <property type="molecule type" value="Genomic_DNA"/>
</dbReference>
<keyword evidence="2" id="KW-0238">DNA-binding</keyword>
<name>A0ABN3CIZ1_9ACTN</name>
<dbReference type="InterPro" id="IPR018060">
    <property type="entry name" value="HTH_AraC"/>
</dbReference>
<feature type="region of interest" description="Disordered" evidence="4">
    <location>
        <begin position="116"/>
        <end position="137"/>
    </location>
</feature>
<evidence type="ECO:0000256" key="4">
    <source>
        <dbReference type="SAM" id="MobiDB-lite"/>
    </source>
</evidence>
<feature type="compositionally biased region" description="Basic and acidic residues" evidence="4">
    <location>
        <begin position="123"/>
        <end position="137"/>
    </location>
</feature>
<sequence>MSHPWRGWCLLRPGLMLYGGTVGGNALHAHHAVQLIVAAEPFTMGDGHGERVTTRIAVIPPDTAHTVLTGARDALLVHLDPRSSPGRCLLARSGSGARASTWSPPVGEMPVPPIEPGPVGARPEGHGGRRAEGGEGRGGRRLVMFAEPPSGHPRSAEAASALRVVEAWSGAGDVPLLLHPAVEAAIAVIPALLPSGPVRLRTVAEAVHLSPSRLAHLFSAHVGIPLRPYVRWLRLRHAIDRVAAGETLTAAAHTAGFTDGPHFTRAFRRTFGNAPSELAAAIDWLP</sequence>
<evidence type="ECO:0000313" key="6">
    <source>
        <dbReference type="EMBL" id="GAA2208919.1"/>
    </source>
</evidence>
<dbReference type="Proteomes" id="UP001499843">
    <property type="component" value="Unassembled WGS sequence"/>
</dbReference>
<dbReference type="SUPFAM" id="SSF46689">
    <property type="entry name" value="Homeodomain-like"/>
    <property type="match status" value="1"/>
</dbReference>
<comment type="caution">
    <text evidence="6">The sequence shown here is derived from an EMBL/GenBank/DDBJ whole genome shotgun (WGS) entry which is preliminary data.</text>
</comment>
<gene>
    <name evidence="6" type="ORF">GCM10009850_043770</name>
</gene>
<dbReference type="InterPro" id="IPR050204">
    <property type="entry name" value="AraC_XylS_family_regulators"/>
</dbReference>
<evidence type="ECO:0000256" key="1">
    <source>
        <dbReference type="ARBA" id="ARBA00023015"/>
    </source>
</evidence>
<dbReference type="PROSITE" id="PS00041">
    <property type="entry name" value="HTH_ARAC_FAMILY_1"/>
    <property type="match status" value="1"/>
</dbReference>
<evidence type="ECO:0000313" key="7">
    <source>
        <dbReference type="Proteomes" id="UP001499843"/>
    </source>
</evidence>
<dbReference type="Pfam" id="PF12833">
    <property type="entry name" value="HTH_18"/>
    <property type="match status" value="1"/>
</dbReference>
<protein>
    <recommendedName>
        <fullName evidence="5">HTH araC/xylS-type domain-containing protein</fullName>
    </recommendedName>
</protein>
<organism evidence="6 7">
    <name type="scientific">Nonomuraea monospora</name>
    <dbReference type="NCBI Taxonomy" id="568818"/>
    <lineage>
        <taxon>Bacteria</taxon>
        <taxon>Bacillati</taxon>
        <taxon>Actinomycetota</taxon>
        <taxon>Actinomycetes</taxon>
        <taxon>Streptosporangiales</taxon>
        <taxon>Streptosporangiaceae</taxon>
        <taxon>Nonomuraea</taxon>
    </lineage>
</organism>
<dbReference type="RefSeq" id="WP_344477764.1">
    <property type="nucleotide sequence ID" value="NZ_BAAAQX010000010.1"/>
</dbReference>
<keyword evidence="7" id="KW-1185">Reference proteome</keyword>
<dbReference type="PROSITE" id="PS01124">
    <property type="entry name" value="HTH_ARAC_FAMILY_2"/>
    <property type="match status" value="1"/>
</dbReference>
<feature type="domain" description="HTH araC/xylS-type" evidence="5">
    <location>
        <begin position="183"/>
        <end position="281"/>
    </location>
</feature>
<accession>A0ABN3CIZ1</accession>
<keyword evidence="1" id="KW-0805">Transcription regulation</keyword>
<dbReference type="InterPro" id="IPR009057">
    <property type="entry name" value="Homeodomain-like_sf"/>
</dbReference>
<keyword evidence="3" id="KW-0804">Transcription</keyword>
<dbReference type="InterPro" id="IPR018062">
    <property type="entry name" value="HTH_AraC-typ_CS"/>
</dbReference>
<evidence type="ECO:0000256" key="3">
    <source>
        <dbReference type="ARBA" id="ARBA00023163"/>
    </source>
</evidence>
<dbReference type="PANTHER" id="PTHR46796:SF15">
    <property type="entry name" value="BLL1074 PROTEIN"/>
    <property type="match status" value="1"/>
</dbReference>
<dbReference type="Gene3D" id="1.10.10.60">
    <property type="entry name" value="Homeodomain-like"/>
    <property type="match status" value="1"/>
</dbReference>
<dbReference type="PANTHER" id="PTHR46796">
    <property type="entry name" value="HTH-TYPE TRANSCRIPTIONAL ACTIVATOR RHAS-RELATED"/>
    <property type="match status" value="1"/>
</dbReference>
<evidence type="ECO:0000256" key="2">
    <source>
        <dbReference type="ARBA" id="ARBA00023125"/>
    </source>
</evidence>
<evidence type="ECO:0000259" key="5">
    <source>
        <dbReference type="PROSITE" id="PS01124"/>
    </source>
</evidence>
<proteinExistence type="predicted"/>